<keyword evidence="3" id="KW-0378">Hydrolase</keyword>
<dbReference type="SMART" id="SM00331">
    <property type="entry name" value="PP2C_SIG"/>
    <property type="match status" value="1"/>
</dbReference>
<dbReference type="Gene3D" id="3.60.40.10">
    <property type="entry name" value="PPM-type phosphatase domain"/>
    <property type="match status" value="1"/>
</dbReference>
<feature type="transmembrane region" description="Helical" evidence="1">
    <location>
        <begin position="274"/>
        <end position="296"/>
    </location>
</feature>
<dbReference type="InterPro" id="IPR036457">
    <property type="entry name" value="PPM-type-like_dom_sf"/>
</dbReference>
<sequence>MRWEQQVQYSSVSDVGLRRRNNEDACVIRISKSEEEFHRRGHLFVVADGMGGHAVGELASKLAVETLPHTFFKSKEEDVGEALRAAVEAANAAIHTRGSQNRDFLRMGTTCTALTLGEHGVYIAHVGDSRAYRIRRDRIDQLTFDHSLEWELERSGRKADLDPAARNNRNVITRSLGPERTVEIDLEGPYPVFPGDVFVLCSDGLINHVSDDEIATIAQDLAPRTACRLLVQLANLRGGTDNCTVVIARACELPANVPPASPPVRKKSQGELGWPWLIAFWVVATFFAAGVSLLLFQYWLTGTALTVLFGSALIALGVAAMRQHRTLNTVSDDSVTTHWRPYRTAVGQSSSDLVRKIAHLEIELRRAAQEDGWSIDWDEHRTALEAAAQARRERRYARALQEYAKVINLFMKKGARVRKSAPPPAGAVGNNGADS</sequence>
<accession>A0A517Z508</accession>
<dbReference type="OrthoDB" id="9801841at2"/>
<evidence type="ECO:0000313" key="4">
    <source>
        <dbReference type="Proteomes" id="UP000320496"/>
    </source>
</evidence>
<dbReference type="Pfam" id="PF00481">
    <property type="entry name" value="PP2C"/>
    <property type="match status" value="1"/>
</dbReference>
<evidence type="ECO:0000256" key="1">
    <source>
        <dbReference type="SAM" id="Phobius"/>
    </source>
</evidence>
<dbReference type="Proteomes" id="UP000320496">
    <property type="component" value="Chromosome"/>
</dbReference>
<dbReference type="SUPFAM" id="SSF81606">
    <property type="entry name" value="PP2C-like"/>
    <property type="match status" value="1"/>
</dbReference>
<keyword evidence="1" id="KW-0472">Membrane</keyword>
<feature type="transmembrane region" description="Helical" evidence="1">
    <location>
        <begin position="302"/>
        <end position="321"/>
    </location>
</feature>
<proteinExistence type="predicted"/>
<dbReference type="KEGG" id="mri:Mal4_18870"/>
<dbReference type="CDD" id="cd00143">
    <property type="entry name" value="PP2Cc"/>
    <property type="match status" value="1"/>
</dbReference>
<keyword evidence="1" id="KW-0812">Transmembrane</keyword>
<dbReference type="GO" id="GO:0004722">
    <property type="term" value="F:protein serine/threonine phosphatase activity"/>
    <property type="evidence" value="ECO:0007669"/>
    <property type="project" value="InterPro"/>
</dbReference>
<dbReference type="EMBL" id="CP036275">
    <property type="protein sequence ID" value="QDU37572.1"/>
    <property type="molecule type" value="Genomic_DNA"/>
</dbReference>
<dbReference type="PANTHER" id="PTHR47992">
    <property type="entry name" value="PROTEIN PHOSPHATASE"/>
    <property type="match status" value="1"/>
</dbReference>
<dbReference type="RefSeq" id="WP_145368489.1">
    <property type="nucleotide sequence ID" value="NZ_CP036275.1"/>
</dbReference>
<reference evidence="3 4" key="1">
    <citation type="submission" date="2019-02" db="EMBL/GenBank/DDBJ databases">
        <title>Deep-cultivation of Planctomycetes and their phenomic and genomic characterization uncovers novel biology.</title>
        <authorList>
            <person name="Wiegand S."/>
            <person name="Jogler M."/>
            <person name="Boedeker C."/>
            <person name="Pinto D."/>
            <person name="Vollmers J."/>
            <person name="Rivas-Marin E."/>
            <person name="Kohn T."/>
            <person name="Peeters S.H."/>
            <person name="Heuer A."/>
            <person name="Rast P."/>
            <person name="Oberbeckmann S."/>
            <person name="Bunk B."/>
            <person name="Jeske O."/>
            <person name="Meyerdierks A."/>
            <person name="Storesund J.E."/>
            <person name="Kallscheuer N."/>
            <person name="Luecker S."/>
            <person name="Lage O.M."/>
            <person name="Pohl T."/>
            <person name="Merkel B.J."/>
            <person name="Hornburger P."/>
            <person name="Mueller R.-W."/>
            <person name="Bruemmer F."/>
            <person name="Labrenz M."/>
            <person name="Spormann A.M."/>
            <person name="Op den Camp H."/>
            <person name="Overmann J."/>
            <person name="Amann R."/>
            <person name="Jetten M.S.M."/>
            <person name="Mascher T."/>
            <person name="Medema M.H."/>
            <person name="Devos D.P."/>
            <person name="Kaster A.-K."/>
            <person name="Ovreas L."/>
            <person name="Rohde M."/>
            <person name="Galperin M.Y."/>
            <person name="Jogler C."/>
        </authorList>
    </citation>
    <scope>NUCLEOTIDE SEQUENCE [LARGE SCALE GENOMIC DNA]</scope>
    <source>
        <strain evidence="3 4">Mal4</strain>
    </source>
</reference>
<dbReference type="SMART" id="SM00332">
    <property type="entry name" value="PP2Cc"/>
    <property type="match status" value="1"/>
</dbReference>
<keyword evidence="1" id="KW-1133">Transmembrane helix</keyword>
<protein>
    <recommendedName>
        <fullName evidence="2">PPM-type phosphatase domain-containing protein</fullName>
    </recommendedName>
</protein>
<organism evidence="3 4">
    <name type="scientific">Maioricimonas rarisocia</name>
    <dbReference type="NCBI Taxonomy" id="2528026"/>
    <lineage>
        <taxon>Bacteria</taxon>
        <taxon>Pseudomonadati</taxon>
        <taxon>Planctomycetota</taxon>
        <taxon>Planctomycetia</taxon>
        <taxon>Planctomycetales</taxon>
        <taxon>Planctomycetaceae</taxon>
        <taxon>Maioricimonas</taxon>
    </lineage>
</organism>
<dbReference type="InterPro" id="IPR001932">
    <property type="entry name" value="PPM-type_phosphatase-like_dom"/>
</dbReference>
<feature type="domain" description="PPM-type phosphatase" evidence="2">
    <location>
        <begin position="8"/>
        <end position="250"/>
    </location>
</feature>
<dbReference type="InterPro" id="IPR015655">
    <property type="entry name" value="PP2C"/>
</dbReference>
<evidence type="ECO:0000259" key="2">
    <source>
        <dbReference type="PROSITE" id="PS51746"/>
    </source>
</evidence>
<evidence type="ECO:0000313" key="3">
    <source>
        <dbReference type="EMBL" id="QDU37572.1"/>
    </source>
</evidence>
<dbReference type="AlphaFoldDB" id="A0A517Z508"/>
<dbReference type="PROSITE" id="PS51746">
    <property type="entry name" value="PPM_2"/>
    <property type="match status" value="1"/>
</dbReference>
<name>A0A517Z508_9PLAN</name>
<gene>
    <name evidence="3" type="ORF">Mal4_18870</name>
</gene>
<keyword evidence="4" id="KW-1185">Reference proteome</keyword>